<keyword evidence="4" id="KW-1185">Reference proteome</keyword>
<keyword evidence="1" id="KW-1133">Transmembrane helix</keyword>
<dbReference type="Proteomes" id="UP000799424">
    <property type="component" value="Unassembled WGS sequence"/>
</dbReference>
<gene>
    <name evidence="3" type="ORF">CC86DRAFT_451805</name>
</gene>
<dbReference type="InterPro" id="IPR056121">
    <property type="entry name" value="DUF7704"/>
</dbReference>
<dbReference type="OrthoDB" id="5313995at2759"/>
<evidence type="ECO:0000259" key="2">
    <source>
        <dbReference type="Pfam" id="PF24803"/>
    </source>
</evidence>
<dbReference type="PANTHER" id="PTHR37019">
    <property type="entry name" value="CHROMOSOME 1, WHOLE GENOME SHOTGUN SEQUENCE"/>
    <property type="match status" value="1"/>
</dbReference>
<feature type="transmembrane region" description="Helical" evidence="1">
    <location>
        <begin position="13"/>
        <end position="32"/>
    </location>
</feature>
<dbReference type="Pfam" id="PF24803">
    <property type="entry name" value="DUF7704"/>
    <property type="match status" value="1"/>
</dbReference>
<sequence>MPPPTPTASAIPLFFRLFFTYVDPLICLWGAYMDFFLPRLVLSSHIPLPTPDIGHSMILKQRGGGMLNFGIISAVLLRYTYDVKIWNIVQVANLIVDLAYFWAVYEALSVQGRLDVGTWRKEDWGSVVITGTAGIVRMVFLAGVGFGKVRSGTRKNGGKRGKRA</sequence>
<dbReference type="PANTHER" id="PTHR37019:SF1">
    <property type="entry name" value="EXPERA DOMAIN-CONTAINING PROTEIN"/>
    <property type="match status" value="1"/>
</dbReference>
<reference evidence="3" key="1">
    <citation type="journal article" date="2020" name="Stud. Mycol.">
        <title>101 Dothideomycetes genomes: a test case for predicting lifestyles and emergence of pathogens.</title>
        <authorList>
            <person name="Haridas S."/>
            <person name="Albert R."/>
            <person name="Binder M."/>
            <person name="Bloem J."/>
            <person name="Labutti K."/>
            <person name="Salamov A."/>
            <person name="Andreopoulos B."/>
            <person name="Baker S."/>
            <person name="Barry K."/>
            <person name="Bills G."/>
            <person name="Bluhm B."/>
            <person name="Cannon C."/>
            <person name="Castanera R."/>
            <person name="Culley D."/>
            <person name="Daum C."/>
            <person name="Ezra D."/>
            <person name="Gonzalez J."/>
            <person name="Henrissat B."/>
            <person name="Kuo A."/>
            <person name="Liang C."/>
            <person name="Lipzen A."/>
            <person name="Lutzoni F."/>
            <person name="Magnuson J."/>
            <person name="Mondo S."/>
            <person name="Nolan M."/>
            <person name="Ohm R."/>
            <person name="Pangilinan J."/>
            <person name="Park H.-J."/>
            <person name="Ramirez L."/>
            <person name="Alfaro M."/>
            <person name="Sun H."/>
            <person name="Tritt A."/>
            <person name="Yoshinaga Y."/>
            <person name="Zwiers L.-H."/>
            <person name="Turgeon B."/>
            <person name="Goodwin S."/>
            <person name="Spatafora J."/>
            <person name="Crous P."/>
            <person name="Grigoriev I."/>
        </authorList>
    </citation>
    <scope>NUCLEOTIDE SEQUENCE</scope>
    <source>
        <strain evidence="3">CBS 113818</strain>
    </source>
</reference>
<feature type="transmembrane region" description="Helical" evidence="1">
    <location>
        <begin position="124"/>
        <end position="146"/>
    </location>
</feature>
<dbReference type="EMBL" id="MU006217">
    <property type="protein sequence ID" value="KAF2832210.1"/>
    <property type="molecule type" value="Genomic_DNA"/>
</dbReference>
<evidence type="ECO:0000313" key="3">
    <source>
        <dbReference type="EMBL" id="KAF2832210.1"/>
    </source>
</evidence>
<evidence type="ECO:0000256" key="1">
    <source>
        <dbReference type="SAM" id="Phobius"/>
    </source>
</evidence>
<feature type="domain" description="DUF7704" evidence="2">
    <location>
        <begin position="8"/>
        <end position="144"/>
    </location>
</feature>
<accession>A0A6A7AFX3</accession>
<evidence type="ECO:0000313" key="4">
    <source>
        <dbReference type="Proteomes" id="UP000799424"/>
    </source>
</evidence>
<proteinExistence type="predicted"/>
<protein>
    <recommendedName>
        <fullName evidence="2">DUF7704 domain-containing protein</fullName>
    </recommendedName>
</protein>
<name>A0A6A7AFX3_9PLEO</name>
<dbReference type="AlphaFoldDB" id="A0A6A7AFX3"/>
<organism evidence="3 4">
    <name type="scientific">Ophiobolus disseminans</name>
    <dbReference type="NCBI Taxonomy" id="1469910"/>
    <lineage>
        <taxon>Eukaryota</taxon>
        <taxon>Fungi</taxon>
        <taxon>Dikarya</taxon>
        <taxon>Ascomycota</taxon>
        <taxon>Pezizomycotina</taxon>
        <taxon>Dothideomycetes</taxon>
        <taxon>Pleosporomycetidae</taxon>
        <taxon>Pleosporales</taxon>
        <taxon>Pleosporineae</taxon>
        <taxon>Phaeosphaeriaceae</taxon>
        <taxon>Ophiobolus</taxon>
    </lineage>
</organism>
<feature type="transmembrane region" description="Helical" evidence="1">
    <location>
        <begin position="85"/>
        <end position="104"/>
    </location>
</feature>
<keyword evidence="1" id="KW-0812">Transmembrane</keyword>
<keyword evidence="1" id="KW-0472">Membrane</keyword>